<evidence type="ECO:0000313" key="3">
    <source>
        <dbReference type="EMBL" id="HGS87801.1"/>
    </source>
</evidence>
<dbReference type="CDD" id="cd00130">
    <property type="entry name" value="PAS"/>
    <property type="match status" value="1"/>
</dbReference>
<dbReference type="AlphaFoldDB" id="A0A7C4L2H2"/>
<dbReference type="Gene3D" id="1.10.3210.10">
    <property type="entry name" value="Hypothetical protein af1432"/>
    <property type="match status" value="1"/>
</dbReference>
<dbReference type="InterPro" id="IPR037522">
    <property type="entry name" value="HD_GYP_dom"/>
</dbReference>
<dbReference type="Gene3D" id="3.30.450.20">
    <property type="entry name" value="PAS domain"/>
    <property type="match status" value="1"/>
</dbReference>
<dbReference type="CDD" id="cd00077">
    <property type="entry name" value="HDc"/>
    <property type="match status" value="1"/>
</dbReference>
<protein>
    <submittedName>
        <fullName evidence="3">HD domain-containing protein</fullName>
    </submittedName>
</protein>
<dbReference type="PROSITE" id="PS50112">
    <property type="entry name" value="PAS"/>
    <property type="match status" value="1"/>
</dbReference>
<name>A0A7C4L2H2_9CHLR</name>
<comment type="caution">
    <text evidence="3">The sequence shown here is derived from an EMBL/GenBank/DDBJ whole genome shotgun (WGS) entry which is preliminary data.</text>
</comment>
<dbReference type="SUPFAM" id="SSF109604">
    <property type="entry name" value="HD-domain/PDEase-like"/>
    <property type="match status" value="1"/>
</dbReference>
<dbReference type="SUPFAM" id="SSF55785">
    <property type="entry name" value="PYP-like sensor domain (PAS domain)"/>
    <property type="match status" value="1"/>
</dbReference>
<dbReference type="SMART" id="SM00471">
    <property type="entry name" value="HDc"/>
    <property type="match status" value="1"/>
</dbReference>
<feature type="domain" description="PAS" evidence="1">
    <location>
        <begin position="28"/>
        <end position="82"/>
    </location>
</feature>
<dbReference type="InterPro" id="IPR035965">
    <property type="entry name" value="PAS-like_dom_sf"/>
</dbReference>
<dbReference type="SMART" id="SM00091">
    <property type="entry name" value="PAS"/>
    <property type="match status" value="1"/>
</dbReference>
<dbReference type="InterPro" id="IPR000014">
    <property type="entry name" value="PAS"/>
</dbReference>
<reference evidence="3" key="1">
    <citation type="journal article" date="2020" name="mSystems">
        <title>Genome- and Community-Level Interaction Insights into Carbon Utilization and Element Cycling Functions of Hydrothermarchaeota in Hydrothermal Sediment.</title>
        <authorList>
            <person name="Zhou Z."/>
            <person name="Liu Y."/>
            <person name="Xu W."/>
            <person name="Pan J."/>
            <person name="Luo Z.H."/>
            <person name="Li M."/>
        </authorList>
    </citation>
    <scope>NUCLEOTIDE SEQUENCE [LARGE SCALE GENOMIC DNA]</scope>
    <source>
        <strain evidence="3">SpSt-556</strain>
    </source>
</reference>
<gene>
    <name evidence="3" type="ORF">ENT17_09300</name>
</gene>
<feature type="domain" description="HD-GYP" evidence="2">
    <location>
        <begin position="157"/>
        <end position="344"/>
    </location>
</feature>
<sequence>MIPPLRSTPSRSLALAYWRQKTARRAAARPSASNLLDILLDGYCVLDEEGRIQHTNPALESLLACPAHQLGGRLLLEFIEPSCQTDFLSLLELMKYSRSRIGPLEVEMKTAAGEPLAVFLTLAPSPNGGRELAQVLLRDVSQWRQVQNELVAVNLMLEQSFTDTLEGWAKALELRDYETHGHTQRVAEATVQLALEIGYRLEEVLNLRHGALLHDIGKMAISDTILLKPGPLNEAEWEIMRRHPVYAEQLLRQIDYLRPAIPIPYCHHEKWDGSGYPQGLKGEQIPLEARLFAVIDVYDALRSSRPYRPAPWSEERTLEHIRQQAGTHFDPEVVKAFLKMKNFD</sequence>
<dbReference type="InterPro" id="IPR052020">
    <property type="entry name" value="Cyclic_di-GMP/3'3'-cGAMP_PDE"/>
</dbReference>
<organism evidence="3">
    <name type="scientific">Bellilinea caldifistulae</name>
    <dbReference type="NCBI Taxonomy" id="360411"/>
    <lineage>
        <taxon>Bacteria</taxon>
        <taxon>Bacillati</taxon>
        <taxon>Chloroflexota</taxon>
        <taxon>Anaerolineae</taxon>
        <taxon>Anaerolineales</taxon>
        <taxon>Anaerolineaceae</taxon>
        <taxon>Bellilinea</taxon>
    </lineage>
</organism>
<dbReference type="Pfam" id="PF13426">
    <property type="entry name" value="PAS_9"/>
    <property type="match status" value="1"/>
</dbReference>
<dbReference type="PANTHER" id="PTHR45228">
    <property type="entry name" value="CYCLIC DI-GMP PHOSPHODIESTERASE TM_0186-RELATED"/>
    <property type="match status" value="1"/>
</dbReference>
<accession>A0A7C4L2H2</accession>
<dbReference type="PANTHER" id="PTHR45228:SF1">
    <property type="entry name" value="CYCLIC DI-GMP PHOSPHODIESTERASE TM_0186"/>
    <property type="match status" value="1"/>
</dbReference>
<dbReference type="NCBIfam" id="TIGR00229">
    <property type="entry name" value="sensory_box"/>
    <property type="match status" value="1"/>
</dbReference>
<proteinExistence type="predicted"/>
<dbReference type="PROSITE" id="PS51832">
    <property type="entry name" value="HD_GYP"/>
    <property type="match status" value="1"/>
</dbReference>
<dbReference type="EMBL" id="DSXR01000092">
    <property type="protein sequence ID" value="HGS87801.1"/>
    <property type="molecule type" value="Genomic_DNA"/>
</dbReference>
<dbReference type="Pfam" id="PF13487">
    <property type="entry name" value="HD_5"/>
    <property type="match status" value="1"/>
</dbReference>
<dbReference type="InterPro" id="IPR003607">
    <property type="entry name" value="HD/PDEase_dom"/>
</dbReference>
<evidence type="ECO:0000259" key="2">
    <source>
        <dbReference type="PROSITE" id="PS51832"/>
    </source>
</evidence>
<evidence type="ECO:0000259" key="1">
    <source>
        <dbReference type="PROSITE" id="PS50112"/>
    </source>
</evidence>